<keyword evidence="2 6" id="KW-0689">Ribosomal protein</keyword>
<dbReference type="PANTHER" id="PTHR21349:SF0">
    <property type="entry name" value="LARGE RIBOSOMAL SUBUNIT PROTEIN BL21M"/>
    <property type="match status" value="1"/>
</dbReference>
<organism evidence="6 7">
    <name type="scientific">Raphidocelis subcapitata</name>
    <dbReference type="NCBI Taxonomy" id="307507"/>
    <lineage>
        <taxon>Eukaryota</taxon>
        <taxon>Viridiplantae</taxon>
        <taxon>Chlorophyta</taxon>
        <taxon>core chlorophytes</taxon>
        <taxon>Chlorophyceae</taxon>
        <taxon>CS clade</taxon>
        <taxon>Sphaeropleales</taxon>
        <taxon>Selenastraceae</taxon>
        <taxon>Raphidocelis</taxon>
    </lineage>
</organism>
<proteinExistence type="inferred from homology"/>
<dbReference type="InParanoid" id="A0A2V0NM31"/>
<evidence type="ECO:0000256" key="4">
    <source>
        <dbReference type="ARBA" id="ARBA00044129"/>
    </source>
</evidence>
<dbReference type="SUPFAM" id="SSF141091">
    <property type="entry name" value="L21p-like"/>
    <property type="match status" value="1"/>
</dbReference>
<dbReference type="GO" id="GO:0003735">
    <property type="term" value="F:structural constituent of ribosome"/>
    <property type="evidence" value="ECO:0007669"/>
    <property type="project" value="InterPro"/>
</dbReference>
<comment type="caution">
    <text evidence="6">The sequence shown here is derived from an EMBL/GenBank/DDBJ whole genome shotgun (WGS) entry which is preliminary data.</text>
</comment>
<comment type="similarity">
    <text evidence="1">Belongs to the bacterial ribosomal protein bL21 family.</text>
</comment>
<sequence length="343" mass="36706">MRRALAQSLLGGVRSLNAGSGGPGPAAPVAQALERSCSGSDSACSSSGSAAWAQPWWGPARPIQQQHQQQQEQHSETPCSTSGSSGGLPRHPAARQRAAPPPHQHPQQPHPHHQQQQARAFSTRRPNSLSMRSANNLASRLAVADVLGEDWRAPPGADAPLRRAPPPPRVPTALPLLPVVPEPAHWRAIGRVQGEYRVAPQDAFAVVQLGPFQYKITADDVILHPKLVGAEVNDVLALDKVLFIGTRQDSTIGRPYVPGAAVVVAVESHFRDAKVHAFKKKVRKRYSVLKGHRPQITALRVLQIMPEGLPSEWEHEPITQQQVPGSQLSPDAAAGQGGGEVAA</sequence>
<evidence type="ECO:0000256" key="2">
    <source>
        <dbReference type="ARBA" id="ARBA00022980"/>
    </source>
</evidence>
<dbReference type="AlphaFoldDB" id="A0A2V0NM31"/>
<dbReference type="GO" id="GO:0005737">
    <property type="term" value="C:cytoplasm"/>
    <property type="evidence" value="ECO:0007669"/>
    <property type="project" value="UniProtKB-ARBA"/>
</dbReference>
<reference evidence="6 7" key="1">
    <citation type="journal article" date="2018" name="Sci. Rep.">
        <title>Raphidocelis subcapitata (=Pseudokirchneriella subcapitata) provides an insight into genome evolution and environmental adaptations in the Sphaeropleales.</title>
        <authorList>
            <person name="Suzuki S."/>
            <person name="Yamaguchi H."/>
            <person name="Nakajima N."/>
            <person name="Kawachi M."/>
        </authorList>
    </citation>
    <scope>NUCLEOTIDE SEQUENCE [LARGE SCALE GENOMIC DNA]</scope>
    <source>
        <strain evidence="6 7">NIES-35</strain>
    </source>
</reference>
<dbReference type="GO" id="GO:0005840">
    <property type="term" value="C:ribosome"/>
    <property type="evidence" value="ECO:0007669"/>
    <property type="project" value="UniProtKB-KW"/>
</dbReference>
<dbReference type="HAMAP" id="MF_01363">
    <property type="entry name" value="Ribosomal_bL21"/>
    <property type="match status" value="1"/>
</dbReference>
<feature type="compositionally biased region" description="Polar residues" evidence="5">
    <location>
        <begin position="318"/>
        <end position="329"/>
    </location>
</feature>
<protein>
    <recommendedName>
        <fullName evidence="4">Large ribosomal subunit protein bL21m</fullName>
    </recommendedName>
</protein>
<dbReference type="GO" id="GO:0006412">
    <property type="term" value="P:translation"/>
    <property type="evidence" value="ECO:0007669"/>
    <property type="project" value="InterPro"/>
</dbReference>
<evidence type="ECO:0000256" key="5">
    <source>
        <dbReference type="SAM" id="MobiDB-lite"/>
    </source>
</evidence>
<dbReference type="PANTHER" id="PTHR21349">
    <property type="entry name" value="50S RIBOSOMAL PROTEIN L21"/>
    <property type="match status" value="1"/>
</dbReference>
<dbReference type="InterPro" id="IPR036164">
    <property type="entry name" value="bL21-like_sf"/>
</dbReference>
<dbReference type="STRING" id="307507.A0A2V0NM31"/>
<keyword evidence="7" id="KW-1185">Reference proteome</keyword>
<keyword evidence="3" id="KW-0687">Ribonucleoprotein</keyword>
<evidence type="ECO:0000256" key="1">
    <source>
        <dbReference type="ARBA" id="ARBA00008563"/>
    </source>
</evidence>
<feature type="compositionally biased region" description="Low complexity" evidence="5">
    <location>
        <begin position="36"/>
        <end position="51"/>
    </location>
</feature>
<gene>
    <name evidence="6" type="ORF">Rsub_00921</name>
</gene>
<evidence type="ECO:0000313" key="7">
    <source>
        <dbReference type="Proteomes" id="UP000247498"/>
    </source>
</evidence>
<accession>A0A2V0NM31</accession>
<dbReference type="GO" id="GO:0003723">
    <property type="term" value="F:RNA binding"/>
    <property type="evidence" value="ECO:0007669"/>
    <property type="project" value="InterPro"/>
</dbReference>
<dbReference type="InterPro" id="IPR028909">
    <property type="entry name" value="bL21-like"/>
</dbReference>
<evidence type="ECO:0000256" key="3">
    <source>
        <dbReference type="ARBA" id="ARBA00023274"/>
    </source>
</evidence>
<dbReference type="GO" id="GO:1990904">
    <property type="term" value="C:ribonucleoprotein complex"/>
    <property type="evidence" value="ECO:0007669"/>
    <property type="project" value="UniProtKB-KW"/>
</dbReference>
<dbReference type="Proteomes" id="UP000247498">
    <property type="component" value="Unassembled WGS sequence"/>
</dbReference>
<dbReference type="EMBL" id="BDRX01000004">
    <property type="protein sequence ID" value="GBF88209.1"/>
    <property type="molecule type" value="Genomic_DNA"/>
</dbReference>
<name>A0A2V0NM31_9CHLO</name>
<feature type="region of interest" description="Disordered" evidence="5">
    <location>
        <begin position="318"/>
        <end position="343"/>
    </location>
</feature>
<dbReference type="Pfam" id="PF00829">
    <property type="entry name" value="Ribosomal_L21p"/>
    <property type="match status" value="1"/>
</dbReference>
<dbReference type="NCBIfam" id="TIGR00061">
    <property type="entry name" value="L21"/>
    <property type="match status" value="1"/>
</dbReference>
<feature type="compositionally biased region" description="Low complexity" evidence="5">
    <location>
        <begin position="89"/>
        <end position="98"/>
    </location>
</feature>
<evidence type="ECO:0000313" key="6">
    <source>
        <dbReference type="EMBL" id="GBF88209.1"/>
    </source>
</evidence>
<dbReference type="OrthoDB" id="5994at2759"/>
<feature type="region of interest" description="Disordered" evidence="5">
    <location>
        <begin position="13"/>
        <end position="131"/>
    </location>
</feature>
<dbReference type="InterPro" id="IPR001787">
    <property type="entry name" value="Ribosomal_bL21"/>
</dbReference>